<dbReference type="GO" id="GO:0005886">
    <property type="term" value="C:plasma membrane"/>
    <property type="evidence" value="ECO:0007669"/>
    <property type="project" value="TreeGrafter"/>
</dbReference>
<keyword evidence="11" id="KW-1185">Reference proteome</keyword>
<dbReference type="InterPro" id="IPR059116">
    <property type="entry name" value="P2X_receptor"/>
</dbReference>
<reference evidence="10" key="1">
    <citation type="submission" date="2014-08" db="EMBL/GenBank/DDBJ databases">
        <authorList>
            <person name="Senf B."/>
            <person name="Petzold A."/>
            <person name="Downie B.R."/>
            <person name="Koch P."/>
            <person name="Platzer M."/>
        </authorList>
    </citation>
    <scope>NUCLEOTIDE SEQUENCE [LARGE SCALE GENOMIC DNA]</scope>
    <source>
        <strain evidence="10">GRZ</strain>
    </source>
</reference>
<dbReference type="GO" id="GO:0004931">
    <property type="term" value="F:extracellularly ATP-gated monoatomic cation channel activity"/>
    <property type="evidence" value="ECO:0007669"/>
    <property type="project" value="TreeGrafter"/>
</dbReference>
<keyword evidence="4" id="KW-0812">Transmembrane</keyword>
<name>A0A8C6PYQ0_NOTFU</name>
<organism evidence="10 11">
    <name type="scientific">Nothobranchius furzeri</name>
    <name type="common">Turquoise killifish</name>
    <dbReference type="NCBI Taxonomy" id="105023"/>
    <lineage>
        <taxon>Eukaryota</taxon>
        <taxon>Metazoa</taxon>
        <taxon>Chordata</taxon>
        <taxon>Craniata</taxon>
        <taxon>Vertebrata</taxon>
        <taxon>Euteleostomi</taxon>
        <taxon>Actinopterygii</taxon>
        <taxon>Neopterygii</taxon>
        <taxon>Teleostei</taxon>
        <taxon>Neoteleostei</taxon>
        <taxon>Acanthomorphata</taxon>
        <taxon>Ovalentaria</taxon>
        <taxon>Atherinomorphae</taxon>
        <taxon>Cyprinodontiformes</taxon>
        <taxon>Nothobranchiidae</taxon>
        <taxon>Nothobranchius</taxon>
    </lineage>
</organism>
<comment type="similarity">
    <text evidence="2">Belongs to the P2X receptor family.</text>
</comment>
<dbReference type="InterPro" id="IPR027309">
    <property type="entry name" value="P2X_extracellular_dom_sf"/>
</dbReference>
<dbReference type="GO" id="GO:0070588">
    <property type="term" value="P:calcium ion transmembrane transport"/>
    <property type="evidence" value="ECO:0007669"/>
    <property type="project" value="TreeGrafter"/>
</dbReference>
<dbReference type="Ensembl" id="ENSNFUT00015053314.1">
    <property type="protein sequence ID" value="ENSNFUP00015051117.1"/>
    <property type="gene ID" value="ENSNFUG00015023982.1"/>
</dbReference>
<evidence type="ECO:0000256" key="6">
    <source>
        <dbReference type="ARBA" id="ARBA00023065"/>
    </source>
</evidence>
<keyword evidence="6" id="KW-0406">Ion transport</keyword>
<dbReference type="Gene3D" id="2.60.490.10">
    <property type="entry name" value="atp-gated p2x4 ion channel domain"/>
    <property type="match status" value="2"/>
</dbReference>
<dbReference type="PANTHER" id="PTHR10125">
    <property type="entry name" value="P2X PURINOCEPTOR"/>
    <property type="match status" value="1"/>
</dbReference>
<keyword evidence="5" id="KW-1133">Transmembrane helix</keyword>
<dbReference type="Pfam" id="PF00864">
    <property type="entry name" value="P2X_receptor"/>
    <property type="match status" value="2"/>
</dbReference>
<evidence type="ECO:0000256" key="7">
    <source>
        <dbReference type="ARBA" id="ARBA00023136"/>
    </source>
</evidence>
<evidence type="ECO:0000313" key="11">
    <source>
        <dbReference type="Proteomes" id="UP000694548"/>
    </source>
</evidence>
<proteinExistence type="inferred from homology"/>
<dbReference type="PANTHER" id="PTHR10125:SF18">
    <property type="entry name" value="P2X PURINOCEPTOR 4"/>
    <property type="match status" value="1"/>
</dbReference>
<keyword evidence="8" id="KW-1071">Ligand-gated ion channel</keyword>
<keyword evidence="7" id="KW-0472">Membrane</keyword>
<evidence type="ECO:0000256" key="8">
    <source>
        <dbReference type="ARBA" id="ARBA00023286"/>
    </source>
</evidence>
<accession>A0A8C6PYQ0</accession>
<reference evidence="10" key="3">
    <citation type="submission" date="2025-09" db="UniProtKB">
        <authorList>
            <consortium name="Ensembl"/>
        </authorList>
    </citation>
    <scope>IDENTIFICATION</scope>
</reference>
<evidence type="ECO:0000256" key="1">
    <source>
        <dbReference type="ARBA" id="ARBA00004308"/>
    </source>
</evidence>
<evidence type="ECO:0000256" key="9">
    <source>
        <dbReference type="ARBA" id="ARBA00023303"/>
    </source>
</evidence>
<dbReference type="GO" id="GO:0098794">
    <property type="term" value="C:postsynapse"/>
    <property type="evidence" value="ECO:0007669"/>
    <property type="project" value="GOC"/>
</dbReference>
<keyword evidence="3" id="KW-0813">Transport</keyword>
<reference evidence="10" key="2">
    <citation type="submission" date="2025-08" db="UniProtKB">
        <authorList>
            <consortium name="Ensembl"/>
        </authorList>
    </citation>
    <scope>IDENTIFICATION</scope>
</reference>
<evidence type="ECO:0000256" key="4">
    <source>
        <dbReference type="ARBA" id="ARBA00022692"/>
    </source>
</evidence>
<evidence type="ECO:0000313" key="10">
    <source>
        <dbReference type="Ensembl" id="ENSNFUP00015051117.1"/>
    </source>
</evidence>
<protein>
    <submittedName>
        <fullName evidence="10">Purinergic receptor P2X, ligand-gated ion channel, 4b</fullName>
    </submittedName>
</protein>
<evidence type="ECO:0000256" key="5">
    <source>
        <dbReference type="ARBA" id="ARBA00022989"/>
    </source>
</evidence>
<evidence type="ECO:0000256" key="2">
    <source>
        <dbReference type="ARBA" id="ARBA00009848"/>
    </source>
</evidence>
<dbReference type="GO" id="GO:0012505">
    <property type="term" value="C:endomembrane system"/>
    <property type="evidence" value="ECO:0007669"/>
    <property type="project" value="UniProtKB-SubCell"/>
</dbReference>
<sequence>MSKPAGCFRSLLHYVFDYETPKTLVIPSLGVGFVYRFTQLLVVLYVLGTQTVISTVTTKVKGLAFTNTSDVEPRFWDAADMINPPQSDRSFIVLTNMVITPGQTQARCPEVRRIRTGLCENYSTTAKTCEVHSWCPLEIDSKLPQ</sequence>
<comment type="subcellular location">
    <subcellularLocation>
        <location evidence="1">Endomembrane system</location>
    </subcellularLocation>
</comment>
<keyword evidence="9" id="KW-0407">Ion channel</keyword>
<dbReference type="GeneTree" id="ENSGT01020000230351"/>
<evidence type="ECO:0000256" key="3">
    <source>
        <dbReference type="ARBA" id="ARBA00022448"/>
    </source>
</evidence>
<dbReference type="Proteomes" id="UP000694548">
    <property type="component" value="Chromosome sgr18"/>
</dbReference>
<dbReference type="AlphaFoldDB" id="A0A8C6PYQ0"/>